<gene>
    <name evidence="2" type="ORF">H2Bulk34269_000002</name>
</gene>
<sequence>MYSPIHRKKRKLMPAGKVDFILAVATTVLLIFWVVILIFLIQTVHDVTYCVDRDFGLHPFGETRGR</sequence>
<protein>
    <submittedName>
        <fullName evidence="2">Uncharacterized protein</fullName>
    </submittedName>
</protein>
<dbReference type="EMBL" id="MN036128">
    <property type="protein sequence ID" value="QDH91268.1"/>
    <property type="molecule type" value="Genomic_RNA"/>
</dbReference>
<organism evidence="2">
    <name type="scientific">Leviviridae sp</name>
    <dbReference type="NCBI Taxonomy" id="2027243"/>
    <lineage>
        <taxon>Viruses</taxon>
        <taxon>Riboviria</taxon>
        <taxon>Orthornavirae</taxon>
        <taxon>Lenarviricota</taxon>
        <taxon>Leviviricetes</taxon>
        <taxon>Norzivirales</taxon>
        <taxon>Fiersviridae</taxon>
    </lineage>
</organism>
<reference evidence="2" key="1">
    <citation type="submission" date="2019-05" db="EMBL/GenBank/DDBJ databases">
        <title>Metatranscriptomic reconstruction reveals RNA viruses with the potential to shape carbon cycling in soil.</title>
        <authorList>
            <person name="Starr E.P."/>
            <person name="Nuccio E."/>
            <person name="Pett-Ridge J."/>
            <person name="Banfield J.F."/>
            <person name="Firestone M.K."/>
        </authorList>
    </citation>
    <scope>NUCLEOTIDE SEQUENCE</scope>
    <source>
        <strain evidence="2">H2_Bulk_34_269</strain>
    </source>
</reference>
<accession>A0A514DCB0</accession>
<keyword evidence="1" id="KW-0472">Membrane</keyword>
<proteinExistence type="predicted"/>
<name>A0A514DCB0_9VIRU</name>
<keyword evidence="1" id="KW-0812">Transmembrane</keyword>
<evidence type="ECO:0000313" key="2">
    <source>
        <dbReference type="EMBL" id="QDH91268.1"/>
    </source>
</evidence>
<keyword evidence="1" id="KW-1133">Transmembrane helix</keyword>
<evidence type="ECO:0000256" key="1">
    <source>
        <dbReference type="SAM" id="Phobius"/>
    </source>
</evidence>
<feature type="transmembrane region" description="Helical" evidence="1">
    <location>
        <begin position="20"/>
        <end position="41"/>
    </location>
</feature>